<dbReference type="AlphaFoldDB" id="A0A0D1XYU2"/>
<dbReference type="GeneID" id="42306783"/>
<sequence>MAIHFLPVAHEIRENALLAEEFDRFQSFTMAAVRLLKDGMISDWADFLEKLIPNLTGGEVLQRPGTLLESTLVKYEPCNSVSVYRYRDGLMQLVEYSGRITPPEFYHMEEESSFVVTAYKNDVQDVRYNEDKQTLYYTLRSGEYVVCFHFRLQEKWTQANVASFKNEFYHAIITSNASLYFDFVAELLGGLKNESKSNIQQ</sequence>
<organism evidence="1 2">
    <name type="scientific">Aneurinibacillus migulanus</name>
    <name type="common">Bacillus migulanus</name>
    <dbReference type="NCBI Taxonomy" id="47500"/>
    <lineage>
        <taxon>Bacteria</taxon>
        <taxon>Bacillati</taxon>
        <taxon>Bacillota</taxon>
        <taxon>Bacilli</taxon>
        <taxon>Bacillales</taxon>
        <taxon>Paenibacillaceae</taxon>
        <taxon>Aneurinibacillus group</taxon>
        <taxon>Aneurinibacillus</taxon>
    </lineage>
</organism>
<protein>
    <submittedName>
        <fullName evidence="1">Uncharacterized protein</fullName>
    </submittedName>
</protein>
<evidence type="ECO:0000313" key="2">
    <source>
        <dbReference type="Proteomes" id="UP000037269"/>
    </source>
</evidence>
<dbReference type="RefSeq" id="WP_043065251.1">
    <property type="nucleotide sequence ID" value="NZ_BJOA01000072.1"/>
</dbReference>
<evidence type="ECO:0000313" key="1">
    <source>
        <dbReference type="EMBL" id="KON96852.1"/>
    </source>
</evidence>
<dbReference type="Proteomes" id="UP000037269">
    <property type="component" value="Unassembled WGS sequence"/>
</dbReference>
<name>A0A0D1XYU2_ANEMI</name>
<keyword evidence="2" id="KW-1185">Reference proteome</keyword>
<comment type="caution">
    <text evidence="1">The sequence shown here is derived from an EMBL/GenBank/DDBJ whole genome shotgun (WGS) entry which is preliminary data.</text>
</comment>
<reference evidence="1 2" key="1">
    <citation type="submission" date="2015-07" db="EMBL/GenBank/DDBJ databases">
        <title>Fjat-14205 dsm 2895.</title>
        <authorList>
            <person name="Liu B."/>
            <person name="Wang J."/>
            <person name="Zhu Y."/>
            <person name="Liu G."/>
            <person name="Chen Q."/>
            <person name="Chen Z."/>
            <person name="Lan J."/>
            <person name="Che J."/>
            <person name="Ge C."/>
            <person name="Shi H."/>
            <person name="Pan Z."/>
            <person name="Liu X."/>
        </authorList>
    </citation>
    <scope>NUCLEOTIDE SEQUENCE [LARGE SCALE GENOMIC DNA]</scope>
    <source>
        <strain evidence="1 2">DSM 2895</strain>
    </source>
</reference>
<proteinExistence type="predicted"/>
<dbReference type="EMBL" id="LGUG01000004">
    <property type="protein sequence ID" value="KON96852.1"/>
    <property type="molecule type" value="Genomic_DNA"/>
</dbReference>
<dbReference type="OrthoDB" id="2899841at2"/>
<dbReference type="PATRIC" id="fig|47500.8.peg.5711"/>
<accession>A0A0D1XYU2</accession>
<gene>
    <name evidence="1" type="ORF">AF333_16555</name>
</gene>